<evidence type="ECO:0000259" key="2">
    <source>
        <dbReference type="Pfam" id="PF00892"/>
    </source>
</evidence>
<feature type="transmembrane region" description="Helical" evidence="1">
    <location>
        <begin position="169"/>
        <end position="186"/>
    </location>
</feature>
<comment type="caution">
    <text evidence="3">The sequence shown here is derived from an EMBL/GenBank/DDBJ whole genome shotgun (WGS) entry which is preliminary data.</text>
</comment>
<feature type="transmembrane region" description="Helical" evidence="1">
    <location>
        <begin position="228"/>
        <end position="247"/>
    </location>
</feature>
<feature type="domain" description="EamA" evidence="2">
    <location>
        <begin position="2"/>
        <end position="125"/>
    </location>
</feature>
<feature type="transmembrane region" description="Helical" evidence="1">
    <location>
        <begin position="55"/>
        <end position="74"/>
    </location>
</feature>
<feature type="domain" description="EamA" evidence="2">
    <location>
        <begin position="140"/>
        <end position="269"/>
    </location>
</feature>
<dbReference type="EMBL" id="JADJUC010000001">
    <property type="protein sequence ID" value="MBK8522753.1"/>
    <property type="molecule type" value="Genomic_DNA"/>
</dbReference>
<dbReference type="InterPro" id="IPR000620">
    <property type="entry name" value="EamA_dom"/>
</dbReference>
<dbReference type="PANTHER" id="PTHR22911">
    <property type="entry name" value="ACYL-MALONYL CONDENSING ENZYME-RELATED"/>
    <property type="match status" value="1"/>
</dbReference>
<gene>
    <name evidence="3" type="ORF">IPL58_00625</name>
</gene>
<keyword evidence="1" id="KW-1133">Transmembrane helix</keyword>
<sequence length="274" mass="29418">MVTGALVWGVIWYPYRILRDAGIGGVQATTLTYAVALILAVLVWRPRPTRPTHPWLMMALALAAGGCNLGYVMATITGEVVRVLLLFYLAPLWTVLLSRFLLGERLNRFGVFVILLSLAGAATMLWRPQTGLPLPRDVADWMGLGAGFSFALFNVLSRRAREVPVEQRVMVSFAGVIVIGLLLGGMQLPETAAAPAGAWLLLLLTGGVLLAVNLVVQFGLANTQANQAIVIMLSEVGFAAVSSWLLAGEMLGPQEWLGGTMIIAASLFTTKMKT</sequence>
<dbReference type="AlphaFoldDB" id="A0A9D7JY09"/>
<protein>
    <submittedName>
        <fullName evidence="3">DMT family transporter</fullName>
    </submittedName>
</protein>
<evidence type="ECO:0000256" key="1">
    <source>
        <dbReference type="SAM" id="Phobius"/>
    </source>
</evidence>
<reference evidence="3" key="1">
    <citation type="submission" date="2020-10" db="EMBL/GenBank/DDBJ databases">
        <title>Connecting structure to function with the recovery of over 1000 high-quality activated sludge metagenome-assembled genomes encoding full-length rRNA genes using long-read sequencing.</title>
        <authorList>
            <person name="Singleton C.M."/>
            <person name="Petriglieri F."/>
            <person name="Kristensen J.M."/>
            <person name="Kirkegaard R.H."/>
            <person name="Michaelsen T.Y."/>
            <person name="Andersen M.H."/>
            <person name="Karst S.M."/>
            <person name="Dueholm M.S."/>
            <person name="Nielsen P.H."/>
            <person name="Albertsen M."/>
        </authorList>
    </citation>
    <scope>NUCLEOTIDE SEQUENCE</scope>
    <source>
        <strain evidence="3">Hirt_18-Q3-R61-65_BATAC.395</strain>
    </source>
</reference>
<keyword evidence="1" id="KW-0812">Transmembrane</keyword>
<evidence type="ECO:0000313" key="4">
    <source>
        <dbReference type="Proteomes" id="UP000886689"/>
    </source>
</evidence>
<name>A0A9D7JY09_9PROT</name>
<accession>A0A9D7JY09</accession>
<feature type="transmembrane region" description="Helical" evidence="1">
    <location>
        <begin position="109"/>
        <end position="126"/>
    </location>
</feature>
<dbReference type="GO" id="GO:0016020">
    <property type="term" value="C:membrane"/>
    <property type="evidence" value="ECO:0007669"/>
    <property type="project" value="InterPro"/>
</dbReference>
<dbReference type="InterPro" id="IPR037185">
    <property type="entry name" value="EmrE-like"/>
</dbReference>
<dbReference type="SUPFAM" id="SSF103481">
    <property type="entry name" value="Multidrug resistance efflux transporter EmrE"/>
    <property type="match status" value="2"/>
</dbReference>
<proteinExistence type="predicted"/>
<organism evidence="3 4">
    <name type="scientific">Candidatus Proximibacter danicus</name>
    <dbReference type="NCBI Taxonomy" id="2954365"/>
    <lineage>
        <taxon>Bacteria</taxon>
        <taxon>Pseudomonadati</taxon>
        <taxon>Pseudomonadota</taxon>
        <taxon>Betaproteobacteria</taxon>
        <taxon>Candidatus Proximibacter</taxon>
    </lineage>
</organism>
<dbReference type="Pfam" id="PF00892">
    <property type="entry name" value="EamA"/>
    <property type="match status" value="2"/>
</dbReference>
<feature type="transmembrane region" description="Helical" evidence="1">
    <location>
        <begin position="138"/>
        <end position="157"/>
    </location>
</feature>
<feature type="transmembrane region" description="Helical" evidence="1">
    <location>
        <begin position="198"/>
        <end position="216"/>
    </location>
</feature>
<feature type="transmembrane region" description="Helical" evidence="1">
    <location>
        <begin position="22"/>
        <end position="43"/>
    </location>
</feature>
<dbReference type="Proteomes" id="UP000886689">
    <property type="component" value="Unassembled WGS sequence"/>
</dbReference>
<evidence type="ECO:0000313" key="3">
    <source>
        <dbReference type="EMBL" id="MBK8522753.1"/>
    </source>
</evidence>
<keyword evidence="1" id="KW-0472">Membrane</keyword>
<feature type="transmembrane region" description="Helical" evidence="1">
    <location>
        <begin position="80"/>
        <end position="102"/>
    </location>
</feature>